<dbReference type="EMBL" id="CAJVAS010000003">
    <property type="protein sequence ID" value="CAG7607279.1"/>
    <property type="molecule type" value="Genomic_DNA"/>
</dbReference>
<dbReference type="Proteomes" id="UP000693672">
    <property type="component" value="Unassembled WGS sequence"/>
</dbReference>
<evidence type="ECO:0000256" key="3">
    <source>
        <dbReference type="ARBA" id="ARBA00012438"/>
    </source>
</evidence>
<dbReference type="InterPro" id="IPR050351">
    <property type="entry name" value="BphY/WalK/GraS-like"/>
</dbReference>
<evidence type="ECO:0000256" key="12">
    <source>
        <dbReference type="SAM" id="Phobius"/>
    </source>
</evidence>
<dbReference type="GO" id="GO:0005524">
    <property type="term" value="F:ATP binding"/>
    <property type="evidence" value="ECO:0007669"/>
    <property type="project" value="UniProtKB-KW"/>
</dbReference>
<keyword evidence="6 12" id="KW-0812">Transmembrane</keyword>
<dbReference type="AlphaFoldDB" id="A0A916JVC7"/>
<dbReference type="PROSITE" id="PS50109">
    <property type="entry name" value="HIS_KIN"/>
    <property type="match status" value="1"/>
</dbReference>
<dbReference type="GO" id="GO:0016036">
    <property type="term" value="P:cellular response to phosphate starvation"/>
    <property type="evidence" value="ECO:0007669"/>
    <property type="project" value="TreeGrafter"/>
</dbReference>
<organism evidence="14 15">
    <name type="scientific">Paenibacillus solanacearum</name>
    <dbReference type="NCBI Taxonomy" id="2048548"/>
    <lineage>
        <taxon>Bacteria</taxon>
        <taxon>Bacillati</taxon>
        <taxon>Bacillota</taxon>
        <taxon>Bacilli</taxon>
        <taxon>Bacillales</taxon>
        <taxon>Paenibacillaceae</taxon>
        <taxon>Paenibacillus</taxon>
    </lineage>
</organism>
<name>A0A916JVC7_9BACL</name>
<protein>
    <recommendedName>
        <fullName evidence="3">histidine kinase</fullName>
        <ecNumber evidence="3">2.7.13.3</ecNumber>
    </recommendedName>
</protein>
<dbReference type="FunFam" id="3.30.565.10:FF:000057">
    <property type="entry name" value="Sensor histidine kinase"/>
    <property type="match status" value="1"/>
</dbReference>
<reference evidence="14" key="1">
    <citation type="submission" date="2021-06" db="EMBL/GenBank/DDBJ databases">
        <authorList>
            <person name="Criscuolo A."/>
        </authorList>
    </citation>
    <scope>NUCLEOTIDE SEQUENCE</scope>
    <source>
        <strain evidence="14">CIP111600</strain>
    </source>
</reference>
<evidence type="ECO:0000256" key="10">
    <source>
        <dbReference type="ARBA" id="ARBA00022989"/>
    </source>
</evidence>
<keyword evidence="11 12" id="KW-0472">Membrane</keyword>
<evidence type="ECO:0000256" key="9">
    <source>
        <dbReference type="ARBA" id="ARBA00022840"/>
    </source>
</evidence>
<evidence type="ECO:0000256" key="4">
    <source>
        <dbReference type="ARBA" id="ARBA00022475"/>
    </source>
</evidence>
<keyword evidence="7" id="KW-0547">Nucleotide-binding</keyword>
<comment type="caution">
    <text evidence="14">The sequence shown here is derived from an EMBL/GenBank/DDBJ whole genome shotgun (WGS) entry which is preliminary data.</text>
</comment>
<gene>
    <name evidence="14" type="primary">graS</name>
    <name evidence="14" type="ORF">PAESOLCIP111_00941</name>
</gene>
<proteinExistence type="predicted"/>
<feature type="transmembrane region" description="Helical" evidence="12">
    <location>
        <begin position="36"/>
        <end position="54"/>
    </location>
</feature>
<feature type="transmembrane region" description="Helical" evidence="12">
    <location>
        <begin position="12"/>
        <end position="30"/>
    </location>
</feature>
<keyword evidence="10 12" id="KW-1133">Transmembrane helix</keyword>
<evidence type="ECO:0000259" key="13">
    <source>
        <dbReference type="PROSITE" id="PS50109"/>
    </source>
</evidence>
<keyword evidence="4" id="KW-1003">Cell membrane</keyword>
<keyword evidence="9" id="KW-0067">ATP-binding</keyword>
<dbReference type="InterPro" id="IPR003594">
    <property type="entry name" value="HATPase_dom"/>
</dbReference>
<evidence type="ECO:0000256" key="8">
    <source>
        <dbReference type="ARBA" id="ARBA00022777"/>
    </source>
</evidence>
<evidence type="ECO:0000313" key="15">
    <source>
        <dbReference type="Proteomes" id="UP000693672"/>
    </source>
</evidence>
<evidence type="ECO:0000256" key="1">
    <source>
        <dbReference type="ARBA" id="ARBA00000085"/>
    </source>
</evidence>
<dbReference type="GO" id="GO:0000155">
    <property type="term" value="F:phosphorelay sensor kinase activity"/>
    <property type="evidence" value="ECO:0007669"/>
    <property type="project" value="InterPro"/>
</dbReference>
<accession>A0A916JVC7</accession>
<dbReference type="SMART" id="SM00388">
    <property type="entry name" value="HisKA"/>
    <property type="match status" value="1"/>
</dbReference>
<dbReference type="GO" id="GO:0005886">
    <property type="term" value="C:plasma membrane"/>
    <property type="evidence" value="ECO:0007669"/>
    <property type="project" value="UniProtKB-SubCell"/>
</dbReference>
<evidence type="ECO:0000256" key="2">
    <source>
        <dbReference type="ARBA" id="ARBA00004651"/>
    </source>
</evidence>
<dbReference type="PANTHER" id="PTHR45453:SF2">
    <property type="entry name" value="HISTIDINE KINASE"/>
    <property type="match status" value="1"/>
</dbReference>
<dbReference type="InterPro" id="IPR005467">
    <property type="entry name" value="His_kinase_dom"/>
</dbReference>
<dbReference type="InterPro" id="IPR003661">
    <property type="entry name" value="HisK_dim/P_dom"/>
</dbReference>
<keyword evidence="5 14" id="KW-0808">Transferase</keyword>
<dbReference type="CDD" id="cd00082">
    <property type="entry name" value="HisKA"/>
    <property type="match status" value="1"/>
</dbReference>
<dbReference type="PANTHER" id="PTHR45453">
    <property type="entry name" value="PHOSPHATE REGULON SENSOR PROTEIN PHOR"/>
    <property type="match status" value="1"/>
</dbReference>
<dbReference type="Pfam" id="PF02518">
    <property type="entry name" value="HATPase_c"/>
    <property type="match status" value="1"/>
</dbReference>
<sequence>MKLFWREHVPLILVYAGQLLLTILVCRLAGFTDDSALAYIALLSLSLLAFYMLYRCGTHARLYRMLARPPKTLDESIMQLGHAPLPEALERLMQTQYRLYQNDIGRYRKKLDDQLTFIHQWVHQMKTPLSVVHLAIQEENDPVFDSIREELDRMKKGLETVLYAARLEAFEQDFVVEPVKLRSLVGKVVSEHKNLFIRSSVYPEVQLDERLAVMSDDKWLAFALGQLVTNAVRYSAGHGRRITIAAYLHGNRTCLEVRDEGVGIPQHDIKRVFDPYFTGENGRRYGESTGMGLYLVKEICTRLDHRVELESEPDQGTTVRIWMRTAHLTTL</sequence>
<evidence type="ECO:0000313" key="14">
    <source>
        <dbReference type="EMBL" id="CAG7607279.1"/>
    </source>
</evidence>
<comment type="catalytic activity">
    <reaction evidence="1">
        <text>ATP + protein L-histidine = ADP + protein N-phospho-L-histidine.</text>
        <dbReference type="EC" id="2.7.13.3"/>
    </reaction>
</comment>
<evidence type="ECO:0000256" key="11">
    <source>
        <dbReference type="ARBA" id="ARBA00023136"/>
    </source>
</evidence>
<dbReference type="GO" id="GO:0004721">
    <property type="term" value="F:phosphoprotein phosphatase activity"/>
    <property type="evidence" value="ECO:0007669"/>
    <property type="project" value="TreeGrafter"/>
</dbReference>
<feature type="domain" description="Histidine kinase" evidence="13">
    <location>
        <begin position="120"/>
        <end position="327"/>
    </location>
</feature>
<keyword evidence="8 14" id="KW-0418">Kinase</keyword>
<evidence type="ECO:0000256" key="5">
    <source>
        <dbReference type="ARBA" id="ARBA00022679"/>
    </source>
</evidence>
<keyword evidence="15" id="KW-1185">Reference proteome</keyword>
<evidence type="ECO:0000256" key="6">
    <source>
        <dbReference type="ARBA" id="ARBA00022692"/>
    </source>
</evidence>
<dbReference type="SMART" id="SM00387">
    <property type="entry name" value="HATPase_c"/>
    <property type="match status" value="1"/>
</dbReference>
<dbReference type="EC" id="2.7.13.3" evidence="3"/>
<evidence type="ECO:0000256" key="7">
    <source>
        <dbReference type="ARBA" id="ARBA00022741"/>
    </source>
</evidence>
<comment type="subcellular location">
    <subcellularLocation>
        <location evidence="2">Cell membrane</location>
        <topology evidence="2">Multi-pass membrane protein</topology>
    </subcellularLocation>
</comment>
<dbReference type="RefSeq" id="WP_218090774.1">
    <property type="nucleotide sequence ID" value="NZ_CAJVAS010000003.1"/>
</dbReference>